<dbReference type="Gene3D" id="2.120.10.30">
    <property type="entry name" value="TolB, C-terminal domain"/>
    <property type="match status" value="1"/>
</dbReference>
<dbReference type="Proteomes" id="UP000503312">
    <property type="component" value="Chromosome"/>
</dbReference>
<accession>A0A6M9PW64</accession>
<reference evidence="2 3" key="1">
    <citation type="submission" date="2018-04" db="EMBL/GenBank/DDBJ databases">
        <title>Polynucleobacter sp. UH21B genome.</title>
        <authorList>
            <person name="Hahn M.W."/>
        </authorList>
    </citation>
    <scope>NUCLEOTIDE SEQUENCE [LARGE SCALE GENOMIC DNA]</scope>
    <source>
        <strain evidence="2 3">MWH-UH21B</strain>
    </source>
</reference>
<sequence length="296" mass="32835">MWNLNFQPPKVIEAQVLTQMPSQFRLPKENAWANINKPGQTIDSFIEGPVFDKNGNLYITDIPYGRIFRISPALEWELVIQYDGWPNGLAIDAQGNLWVADHKIGLLRIDPKNPAVEVVMAGTDKPFLGLNDLIFDSKCNLFFTDQGQTGLHDPIGRVYCLEPSGRLHEIAGNVPSPNGLVFDSSERFLFVAATRANNIWRMPIFEDKTTGKAGAFQNFFGTSGPDGMAMDEEDNLYVAHASLGGVFQLNHRGEIQTYIKSPTGQTTTNVCFSLDKKLLLVTESSTGSILMAPRIK</sequence>
<dbReference type="EMBL" id="CP028942">
    <property type="protein sequence ID" value="QKM64969.1"/>
    <property type="molecule type" value="Genomic_DNA"/>
</dbReference>
<evidence type="ECO:0000259" key="1">
    <source>
        <dbReference type="Pfam" id="PF08450"/>
    </source>
</evidence>
<dbReference type="InterPro" id="IPR051262">
    <property type="entry name" value="SMP-30/CGR1_Lactonase"/>
</dbReference>
<dbReference type="RefSeq" id="WP_173956011.1">
    <property type="nucleotide sequence ID" value="NZ_CP028942.1"/>
</dbReference>
<organism evidence="2 3">
    <name type="scientific">Polynucleobacter tropicus</name>
    <dbReference type="NCBI Taxonomy" id="1743174"/>
    <lineage>
        <taxon>Bacteria</taxon>
        <taxon>Pseudomonadati</taxon>
        <taxon>Pseudomonadota</taxon>
        <taxon>Betaproteobacteria</taxon>
        <taxon>Burkholderiales</taxon>
        <taxon>Burkholderiaceae</taxon>
        <taxon>Polynucleobacter</taxon>
    </lineage>
</organism>
<dbReference type="Pfam" id="PF08450">
    <property type="entry name" value="SGL"/>
    <property type="match status" value="1"/>
</dbReference>
<evidence type="ECO:0000313" key="2">
    <source>
        <dbReference type="EMBL" id="QKM64969.1"/>
    </source>
</evidence>
<name>A0A6M9PW64_9BURK</name>
<dbReference type="KEGG" id="ptrp:DCO17_06840"/>
<keyword evidence="3" id="KW-1185">Reference proteome</keyword>
<feature type="domain" description="SMP-30/Gluconolactonase/LRE-like region" evidence="1">
    <location>
        <begin position="47"/>
        <end position="282"/>
    </location>
</feature>
<dbReference type="InterPro" id="IPR011042">
    <property type="entry name" value="6-blade_b-propeller_TolB-like"/>
</dbReference>
<dbReference type="InterPro" id="IPR013658">
    <property type="entry name" value="SGL"/>
</dbReference>
<dbReference type="SUPFAM" id="SSF63829">
    <property type="entry name" value="Calcium-dependent phosphotriesterase"/>
    <property type="match status" value="1"/>
</dbReference>
<protein>
    <submittedName>
        <fullName evidence="2">Gluconolactonase</fullName>
    </submittedName>
</protein>
<dbReference type="AlphaFoldDB" id="A0A6M9PW64"/>
<proteinExistence type="predicted"/>
<dbReference type="PANTHER" id="PTHR47572">
    <property type="entry name" value="LIPOPROTEIN-RELATED"/>
    <property type="match status" value="1"/>
</dbReference>
<evidence type="ECO:0000313" key="3">
    <source>
        <dbReference type="Proteomes" id="UP000503312"/>
    </source>
</evidence>
<dbReference type="PANTHER" id="PTHR47572:SF5">
    <property type="entry name" value="BLR2277 PROTEIN"/>
    <property type="match status" value="1"/>
</dbReference>
<gene>
    <name evidence="2" type="ORF">DCO17_06840</name>
</gene>